<feature type="compositionally biased region" description="Low complexity" evidence="2">
    <location>
        <begin position="313"/>
        <end position="322"/>
    </location>
</feature>
<feature type="region of interest" description="Disordered" evidence="2">
    <location>
        <begin position="1415"/>
        <end position="1442"/>
    </location>
</feature>
<feature type="region of interest" description="Disordered" evidence="2">
    <location>
        <begin position="829"/>
        <end position="866"/>
    </location>
</feature>
<feature type="compositionally biased region" description="Low complexity" evidence="2">
    <location>
        <begin position="836"/>
        <end position="855"/>
    </location>
</feature>
<feature type="region of interest" description="Disordered" evidence="2">
    <location>
        <begin position="1320"/>
        <end position="1400"/>
    </location>
</feature>
<feature type="compositionally biased region" description="Basic and acidic residues" evidence="2">
    <location>
        <begin position="131"/>
        <end position="140"/>
    </location>
</feature>
<organism evidence="3 4">
    <name type="scientific">Chlamydomonas reinhardtii</name>
    <name type="common">Chlamydomonas smithii</name>
    <dbReference type="NCBI Taxonomy" id="3055"/>
    <lineage>
        <taxon>Eukaryota</taxon>
        <taxon>Viridiplantae</taxon>
        <taxon>Chlorophyta</taxon>
        <taxon>core chlorophytes</taxon>
        <taxon>Chlorophyceae</taxon>
        <taxon>CS clade</taxon>
        <taxon>Chlamydomonadales</taxon>
        <taxon>Chlamydomonadaceae</taxon>
        <taxon>Chlamydomonas</taxon>
    </lineage>
</organism>
<feature type="region of interest" description="Disordered" evidence="2">
    <location>
        <begin position="1463"/>
        <end position="1504"/>
    </location>
</feature>
<feature type="compositionally biased region" description="Low complexity" evidence="2">
    <location>
        <begin position="1641"/>
        <end position="1651"/>
    </location>
</feature>
<sequence length="1924" mass="195797">MDPGKGFIDPEDVLELAKEAEQGGPLTITERAQATYQAGLQPFSFDVHVKLGMELLALRRQEALMQLDAEAFGEKLKRRAAIRDMLKQVAKEDSWVQYPAADLARITRALNREDMPEGEEDDVFEEEPEEDKGTGKDKVHPSYAKWLERKRRGAVRRAAFGVSVERDMNPVSKSLGGSPLPGQEDTGGPPVGRRNSSTSGSTTFGKAHRLAGYLGSPQHTHRRNSTSGPSGRGGRSSGGYEPGQLNGGGAVGVVEYEAFAAGDGAASDTEDGEAGVSGGRSSHFADIQEAAQVLGLNYKDNNRRRVVQLAGEPSGPDSGPGSKRMLKSTQSELLAAASEAASDATGLRPSGMQSDWRAAVRSKSHSMLAPPPGLQLSSAGSPTAPGEMPVGPKGPPVPPVAPQLAQLEAAVEAVASLKEEQLQTFITAVQVAAKAASAAEAAAAAATAGAPPEEQAAAVKAAGAAASRVLMYDEAAMSVEKLLAESAERLQQARAIYEQAHAAKLSAIAGQSELQRELQLLREWLAGAEQQRLALAAAALAAQRQRLEAAAGSASSPALSTLLEQCSGAAESLGALASGIETATAEAEAQLAERQRRREALRLIEDECVKLATDMEQREETDRLAALMKAEAEAERAMAEAKNEEEAKAHALMAALIMGEEEWVLEHQVRAAALRAAERDEQRMAVLLAAEREKATKAGAGFDSSLLDELKELEDEAKAEIAYRRERLEEAVKELAMFAEMRRQATERQAREAAAREAVEAEAAMAAAGVAASRAEADMDPANIQPPPPPPIAVEESIASRPPSPPPPEPSPEELLQAAVAAMQDCCSRATAAPHSGSPSSDAAEAPPAPSAGDALPQEDSELEKYSRAAQQRLAAARAALEAVIKLREAQKGTSSELAGMADDARRYEAAAAAVREERERVEAALAAEGDAKKSAWLAGVLEECNRLYDVMVTAGVAEPAPSRAELLEKERAAAEAAATVAAAAAEAAEAAEAEARVAEAAAAAAEAEAAQALAEAEAAAEAQREQALAAAAAADSAASAAAVTSMPISPAHTPRMMSPRPPGVTPPANGSLADEANSSPKLRAARTAATSLSPPASQAALLQPVRGPARPTAPSMPTTVTLGFDPHTNSVTHEWSRAGHPHTRTSAPHLNYGGGHLAAAAATGGYTSPGPRGSAAAGPHSRLAAPYAPPPQPQPQPPVPPPMHSFTYSAPVPVGGAMANGGAHSGPSGSGGQHPSQPQLHLHHAGLAPLQPPPVGGMGAGAGPQETGSSMGGAGRRSFAINGARPQGQSSELLPPIYSSTNSNSSGVAAAAASAIAAHGHPGSSGVGSPGLAHHLQQQQQQFAQQPPMRRSEPGMSGPTHGKAAAGAAAGGAQQPGAPAGQAGMPPQHQAFLQQQQQSYQAALAGAPAILQHYTNSPDSASPNLASRLAGGPHAGAHPAGVAVHNVSGAGLPADALQSHLRKQVGGGGGSGPNSTGGDGSNSPDVGTSTPQRGGQLLLRPGGGLQPPQVGIVAFGDSTYTQWVAAQAEATPKALEAARQVDEVLSRLPPELHSVLLNAAELLTGVGLDQASMGLPQQQQAQVQAQAQVQQGGNSSLGAAPDGGLPPHLQSLPPVVAKYIMGQLQRIYNGNAGTSGGAGKSPSGGAVPPARATDHLGSGAAAAYAPGVAGAGADGGPQPRGSTSGMATVMMPSATAGLDSSSYAALQLFNQMLPALTQSVATVRSRLGGGFGAPVPSSVVFEPVQRSPVGQGAMLGSQLKAGRKVRPPGGAEYYEGGGSGVGGAGGGSGLCSQASSQLGQGSGVQQQAAGAAGARRSSRGPAGGVGGGGGGGGGVSPFKGGAAELTQYDMLRHQQEALGVDRWTVRGVNVQVAARNSQPAAPSSQQRRSVDGGAPQQGGKLVREGSKETFLPPLGKQHQAVRH</sequence>
<feature type="region of interest" description="Disordered" evidence="2">
    <location>
        <begin position="1793"/>
        <end position="1839"/>
    </location>
</feature>
<feature type="compositionally biased region" description="Pro residues" evidence="2">
    <location>
        <begin position="1188"/>
        <end position="1204"/>
    </location>
</feature>
<accession>A0A2K3D268</accession>
<evidence type="ECO:0000256" key="2">
    <source>
        <dbReference type="SAM" id="MobiDB-lite"/>
    </source>
</evidence>
<dbReference type="PaxDb" id="3055-EDP05372"/>
<feature type="region of interest" description="Disordered" evidence="2">
    <location>
        <begin position="1633"/>
        <end position="1659"/>
    </location>
</feature>
<dbReference type="RefSeq" id="XP_042918045.1">
    <property type="nucleotide sequence ID" value="XM_043067890.1"/>
</dbReference>
<dbReference type="KEGG" id="cre:CHLRE_12g489250v5"/>
<feature type="compositionally biased region" description="Acidic residues" evidence="2">
    <location>
        <begin position="116"/>
        <end position="130"/>
    </location>
</feature>
<evidence type="ECO:0000313" key="4">
    <source>
        <dbReference type="Proteomes" id="UP000006906"/>
    </source>
</evidence>
<reference evidence="3 4" key="1">
    <citation type="journal article" date="2007" name="Science">
        <title>The Chlamydomonas genome reveals the evolution of key animal and plant functions.</title>
        <authorList>
            <person name="Merchant S.S."/>
            <person name="Prochnik S.E."/>
            <person name="Vallon O."/>
            <person name="Harris E.H."/>
            <person name="Karpowicz S.J."/>
            <person name="Witman G.B."/>
            <person name="Terry A."/>
            <person name="Salamov A."/>
            <person name="Fritz-Laylin L.K."/>
            <person name="Marechal-Drouard L."/>
            <person name="Marshall W.F."/>
            <person name="Qu L.H."/>
            <person name="Nelson D.R."/>
            <person name="Sanderfoot A.A."/>
            <person name="Spalding M.H."/>
            <person name="Kapitonov V.V."/>
            <person name="Ren Q."/>
            <person name="Ferris P."/>
            <person name="Lindquist E."/>
            <person name="Shapiro H."/>
            <person name="Lucas S.M."/>
            <person name="Grimwood J."/>
            <person name="Schmutz J."/>
            <person name="Cardol P."/>
            <person name="Cerutti H."/>
            <person name="Chanfreau G."/>
            <person name="Chen C.L."/>
            <person name="Cognat V."/>
            <person name="Croft M.T."/>
            <person name="Dent R."/>
            <person name="Dutcher S."/>
            <person name="Fernandez E."/>
            <person name="Fukuzawa H."/>
            <person name="Gonzalez-Ballester D."/>
            <person name="Gonzalez-Halphen D."/>
            <person name="Hallmann A."/>
            <person name="Hanikenne M."/>
            <person name="Hippler M."/>
            <person name="Inwood W."/>
            <person name="Jabbari K."/>
            <person name="Kalanon M."/>
            <person name="Kuras R."/>
            <person name="Lefebvre P.A."/>
            <person name="Lemaire S.D."/>
            <person name="Lobanov A.V."/>
            <person name="Lohr M."/>
            <person name="Manuell A."/>
            <person name="Meier I."/>
            <person name="Mets L."/>
            <person name="Mittag M."/>
            <person name="Mittelmeier T."/>
            <person name="Moroney J.V."/>
            <person name="Moseley J."/>
            <person name="Napoli C."/>
            <person name="Nedelcu A.M."/>
            <person name="Niyogi K."/>
            <person name="Novoselov S.V."/>
            <person name="Paulsen I.T."/>
            <person name="Pazour G."/>
            <person name="Purton S."/>
            <person name="Ral J.P."/>
            <person name="Riano-Pachon D.M."/>
            <person name="Riekhof W."/>
            <person name="Rymarquis L."/>
            <person name="Schroda M."/>
            <person name="Stern D."/>
            <person name="Umen J."/>
            <person name="Willows R."/>
            <person name="Wilson N."/>
            <person name="Zimmer S.L."/>
            <person name="Allmer J."/>
            <person name="Balk J."/>
            <person name="Bisova K."/>
            <person name="Chen C.J."/>
            <person name="Elias M."/>
            <person name="Gendler K."/>
            <person name="Hauser C."/>
            <person name="Lamb M.R."/>
            <person name="Ledford H."/>
            <person name="Long J.C."/>
            <person name="Minagawa J."/>
            <person name="Page M.D."/>
            <person name="Pan J."/>
            <person name="Pootakham W."/>
            <person name="Roje S."/>
            <person name="Rose A."/>
            <person name="Stahlberg E."/>
            <person name="Terauchi A.M."/>
            <person name="Yang P."/>
            <person name="Ball S."/>
            <person name="Bowler C."/>
            <person name="Dieckmann C.L."/>
            <person name="Gladyshev V.N."/>
            <person name="Green P."/>
            <person name="Jorgensen R."/>
            <person name="Mayfield S."/>
            <person name="Mueller-Roeber B."/>
            <person name="Rajamani S."/>
            <person name="Sayre R.T."/>
            <person name="Brokstein P."/>
            <person name="Dubchak I."/>
            <person name="Goodstein D."/>
            <person name="Hornick L."/>
            <person name="Huang Y.W."/>
            <person name="Jhaveri J."/>
            <person name="Luo Y."/>
            <person name="Martinez D."/>
            <person name="Ngau W.C."/>
            <person name="Otillar B."/>
            <person name="Poliakov A."/>
            <person name="Porter A."/>
            <person name="Szajkowski L."/>
            <person name="Werner G."/>
            <person name="Zhou K."/>
            <person name="Grigoriev I.V."/>
            <person name="Rokhsar D.S."/>
            <person name="Grossman A.R."/>
        </authorList>
    </citation>
    <scope>NUCLEOTIDE SEQUENCE [LARGE SCALE GENOMIC DNA]</scope>
    <source>
        <strain evidence="4">CC-503</strain>
    </source>
</reference>
<evidence type="ECO:0000256" key="1">
    <source>
        <dbReference type="SAM" id="Coils"/>
    </source>
</evidence>
<dbReference type="GO" id="GO:0031011">
    <property type="term" value="C:Ino80 complex"/>
    <property type="evidence" value="ECO:0000318"/>
    <property type="project" value="GO_Central"/>
</dbReference>
<dbReference type="EMBL" id="CM008973">
    <property type="protein sequence ID" value="PNW74636.1"/>
    <property type="molecule type" value="Genomic_DNA"/>
</dbReference>
<feature type="region of interest" description="Disordered" evidence="2">
    <location>
        <begin position="168"/>
        <end position="248"/>
    </location>
</feature>
<evidence type="ECO:0000313" key="3">
    <source>
        <dbReference type="EMBL" id="PNW74636.1"/>
    </source>
</evidence>
<dbReference type="GeneID" id="5716682"/>
<proteinExistence type="predicted"/>
<feature type="coiled-coil region" evidence="1">
    <location>
        <begin position="982"/>
        <end position="1034"/>
    </location>
</feature>
<dbReference type="OrthoDB" id="547137at2759"/>
<feature type="region of interest" description="Disordered" evidence="2">
    <location>
        <begin position="1050"/>
        <end position="1097"/>
    </location>
</feature>
<gene>
    <name evidence="3" type="ORF">CHLRE_12g489250v5</name>
</gene>
<feature type="compositionally biased region" description="Low complexity" evidence="2">
    <location>
        <begin position="331"/>
        <end position="342"/>
    </location>
</feature>
<feature type="compositionally biased region" description="Polar residues" evidence="2">
    <location>
        <begin position="1415"/>
        <end position="1426"/>
    </location>
</feature>
<feature type="compositionally biased region" description="Low complexity" evidence="2">
    <location>
        <begin position="1583"/>
        <end position="1592"/>
    </location>
</feature>
<feature type="region of interest" description="Disordered" evidence="2">
    <location>
        <begin position="1583"/>
        <end position="1609"/>
    </location>
</feature>
<dbReference type="Proteomes" id="UP000006906">
    <property type="component" value="Chromosome 12"/>
</dbReference>
<dbReference type="InParanoid" id="A0A2K3D268"/>
<dbReference type="GO" id="GO:0016887">
    <property type="term" value="F:ATP hydrolysis activity"/>
    <property type="evidence" value="ECO:0000318"/>
    <property type="project" value="GO_Central"/>
</dbReference>
<feature type="compositionally biased region" description="Gly residues" evidence="2">
    <location>
        <begin position="1822"/>
        <end position="1836"/>
    </location>
</feature>
<feature type="region of interest" description="Disordered" evidence="2">
    <location>
        <begin position="772"/>
        <end position="813"/>
    </location>
</feature>
<feature type="compositionally biased region" description="Low complexity" evidence="2">
    <location>
        <begin position="1482"/>
        <end position="1501"/>
    </location>
</feature>
<feature type="compositionally biased region" description="Low complexity" evidence="2">
    <location>
        <begin position="1359"/>
        <end position="1400"/>
    </location>
</feature>
<feature type="compositionally biased region" description="Low complexity" evidence="2">
    <location>
        <begin position="1793"/>
        <end position="1816"/>
    </location>
</feature>
<feature type="compositionally biased region" description="Gly residues" evidence="2">
    <location>
        <begin position="1466"/>
        <end position="1481"/>
    </location>
</feature>
<feature type="compositionally biased region" description="Polar residues" evidence="2">
    <location>
        <begin position="1875"/>
        <end position="1888"/>
    </location>
</feature>
<feature type="compositionally biased region" description="Low complexity" evidence="2">
    <location>
        <begin position="1222"/>
        <end position="1241"/>
    </location>
</feature>
<feature type="compositionally biased region" description="Low complexity" evidence="2">
    <location>
        <begin position="1431"/>
        <end position="1442"/>
    </location>
</feature>
<feature type="compositionally biased region" description="Gly residues" evidence="2">
    <location>
        <begin position="230"/>
        <end position="248"/>
    </location>
</feature>
<dbReference type="GO" id="GO:0042393">
    <property type="term" value="F:histone binding"/>
    <property type="evidence" value="ECO:0000318"/>
    <property type="project" value="GO_Central"/>
</dbReference>
<feature type="compositionally biased region" description="Low complexity" evidence="2">
    <location>
        <begin position="1338"/>
        <end position="1347"/>
    </location>
</feature>
<feature type="region of interest" description="Disordered" evidence="2">
    <location>
        <begin position="1131"/>
        <end position="1299"/>
    </location>
</feature>
<feature type="region of interest" description="Disordered" evidence="2">
    <location>
        <begin position="1875"/>
        <end position="1924"/>
    </location>
</feature>
<keyword evidence="4" id="KW-1185">Reference proteome</keyword>
<dbReference type="ExpressionAtlas" id="A0A2K3D268">
    <property type="expression patterns" value="baseline and differential"/>
</dbReference>
<dbReference type="GO" id="GO:0006281">
    <property type="term" value="P:DNA repair"/>
    <property type="evidence" value="ECO:0000318"/>
    <property type="project" value="GO_Central"/>
</dbReference>
<dbReference type="GO" id="GO:0006338">
    <property type="term" value="P:chromatin remodeling"/>
    <property type="evidence" value="ECO:0000318"/>
    <property type="project" value="GO_Central"/>
</dbReference>
<feature type="region of interest" description="Disordered" evidence="2">
    <location>
        <begin position="309"/>
        <end position="391"/>
    </location>
</feature>
<dbReference type="Gramene" id="PNW74636">
    <property type="protein sequence ID" value="PNW74636"/>
    <property type="gene ID" value="CHLRE_12g489250v5"/>
</dbReference>
<protein>
    <submittedName>
        <fullName evidence="3">Uncharacterized protein</fullName>
    </submittedName>
</protein>
<feature type="region of interest" description="Disordered" evidence="2">
    <location>
        <begin position="112"/>
        <end position="143"/>
    </location>
</feature>
<keyword evidence="1" id="KW-0175">Coiled coil</keyword>
<name>A0A2K3D268_CHLRE</name>